<dbReference type="CDD" id="cd07034">
    <property type="entry name" value="TPP_PYR_PFOR_IOR-alpha_like"/>
    <property type="match status" value="1"/>
</dbReference>
<dbReference type="GO" id="GO:0016491">
    <property type="term" value="F:oxidoreductase activity"/>
    <property type="evidence" value="ECO:0007669"/>
    <property type="project" value="UniProtKB-KW"/>
</dbReference>
<reference evidence="3" key="1">
    <citation type="journal article" date="2014" name="Front. Microbiol.">
        <title>High frequency of phylogenetically diverse reductive dehalogenase-homologous genes in deep subseafloor sedimentary metagenomes.</title>
        <authorList>
            <person name="Kawai M."/>
            <person name="Futagami T."/>
            <person name="Toyoda A."/>
            <person name="Takaki Y."/>
            <person name="Nishi S."/>
            <person name="Hori S."/>
            <person name="Arai W."/>
            <person name="Tsubouchi T."/>
            <person name="Morono Y."/>
            <person name="Uchiyama I."/>
            <person name="Ito T."/>
            <person name="Fujiyama A."/>
            <person name="Inagaki F."/>
            <person name="Takami H."/>
        </authorList>
    </citation>
    <scope>NUCLEOTIDE SEQUENCE</scope>
    <source>
        <strain evidence="3">Expedition CK06-06</strain>
    </source>
</reference>
<organism evidence="3">
    <name type="scientific">marine sediment metagenome</name>
    <dbReference type="NCBI Taxonomy" id="412755"/>
    <lineage>
        <taxon>unclassified sequences</taxon>
        <taxon>metagenomes</taxon>
        <taxon>ecological metagenomes</taxon>
    </lineage>
</organism>
<accession>X1V4B0</accession>
<dbReference type="InterPro" id="IPR002880">
    <property type="entry name" value="Pyrv_Fd/Flavodoxin_OxRdtase_N"/>
</dbReference>
<dbReference type="GO" id="GO:0006979">
    <property type="term" value="P:response to oxidative stress"/>
    <property type="evidence" value="ECO:0007669"/>
    <property type="project" value="TreeGrafter"/>
</dbReference>
<evidence type="ECO:0000259" key="2">
    <source>
        <dbReference type="Pfam" id="PF01855"/>
    </source>
</evidence>
<keyword evidence="1" id="KW-0560">Oxidoreductase</keyword>
<dbReference type="EMBL" id="BARW01038797">
    <property type="protein sequence ID" value="GAJ24618.1"/>
    <property type="molecule type" value="Genomic_DNA"/>
</dbReference>
<dbReference type="Gene3D" id="3.40.50.970">
    <property type="match status" value="1"/>
</dbReference>
<sequence length="152" mass="16407">MGKILGLTGDEVAAEAMRQINPDVLPAYPITPQTEIVQKFSQFVADGLVSTEMVRVESEHSAMSACIGASASGARAMTATSANGLALMWEICYIAASYRLPIVMPLVNRALSGPINIHCDHSDSMGARDSGWIQLYSENCQEVYDNLIQAIR</sequence>
<evidence type="ECO:0000256" key="1">
    <source>
        <dbReference type="ARBA" id="ARBA00023002"/>
    </source>
</evidence>
<dbReference type="SUPFAM" id="SSF52518">
    <property type="entry name" value="Thiamin diphosphate-binding fold (THDP-binding)"/>
    <property type="match status" value="1"/>
</dbReference>
<feature type="domain" description="Pyruvate flavodoxin/ferredoxin oxidoreductase pyrimidine binding" evidence="2">
    <location>
        <begin position="15"/>
        <end position="151"/>
    </location>
</feature>
<gene>
    <name evidence="3" type="ORF">S12H4_59392</name>
</gene>
<dbReference type="InterPro" id="IPR050722">
    <property type="entry name" value="Pyruvate:ferred/Flavod_OxRd"/>
</dbReference>
<protein>
    <recommendedName>
        <fullName evidence="2">Pyruvate flavodoxin/ferredoxin oxidoreductase pyrimidine binding domain-containing protein</fullName>
    </recommendedName>
</protein>
<comment type="caution">
    <text evidence="3">The sequence shown here is derived from an EMBL/GenBank/DDBJ whole genome shotgun (WGS) entry which is preliminary data.</text>
</comment>
<evidence type="ECO:0000313" key="3">
    <source>
        <dbReference type="EMBL" id="GAJ24618.1"/>
    </source>
</evidence>
<feature type="non-terminal residue" evidence="3">
    <location>
        <position position="152"/>
    </location>
</feature>
<dbReference type="PANTHER" id="PTHR32154:SF0">
    <property type="entry name" value="PYRUVATE-FLAVODOXIN OXIDOREDUCTASE-RELATED"/>
    <property type="match status" value="1"/>
</dbReference>
<dbReference type="Pfam" id="PF01855">
    <property type="entry name" value="POR_N"/>
    <property type="match status" value="1"/>
</dbReference>
<dbReference type="AlphaFoldDB" id="X1V4B0"/>
<name>X1V4B0_9ZZZZ</name>
<proteinExistence type="predicted"/>
<dbReference type="InterPro" id="IPR029061">
    <property type="entry name" value="THDP-binding"/>
</dbReference>
<dbReference type="PANTHER" id="PTHR32154">
    <property type="entry name" value="PYRUVATE-FLAVODOXIN OXIDOREDUCTASE-RELATED"/>
    <property type="match status" value="1"/>
</dbReference>